<dbReference type="AlphaFoldDB" id="A0A5N6JYN0"/>
<dbReference type="Proteomes" id="UP000326757">
    <property type="component" value="Unassembled WGS sequence"/>
</dbReference>
<comment type="caution">
    <text evidence="1">The sequence shown here is derived from an EMBL/GenBank/DDBJ whole genome shotgun (WGS) entry which is preliminary data.</text>
</comment>
<name>A0A5N6JYN0_MONLA</name>
<reference evidence="1 2" key="1">
    <citation type="submission" date="2019-06" db="EMBL/GenBank/DDBJ databases">
        <title>Genome Sequence of the Brown Rot Fungal Pathogen Monilinia laxa.</title>
        <authorList>
            <person name="De Miccolis Angelini R.M."/>
            <person name="Landi L."/>
            <person name="Abate D."/>
            <person name="Pollastro S."/>
            <person name="Romanazzi G."/>
            <person name="Faretra F."/>
        </authorList>
    </citation>
    <scope>NUCLEOTIDE SEQUENCE [LARGE SCALE GENOMIC DNA]</scope>
    <source>
        <strain evidence="1 2">Mlax316</strain>
    </source>
</reference>
<gene>
    <name evidence="1" type="ORF">EYC80_009678</name>
</gene>
<accession>A0A5N6JYN0</accession>
<dbReference type="OrthoDB" id="10351706at2759"/>
<sequence length="100" mass="11519">MTSSLEEVQWYCTNIRKRLEALTLGSIKLALQESLEAVARPLRLFNQPHTKSNLDAIDLDNEASRLLIKSLSKTLRGLLSRTFFELNEIQRASIQDDFRQ</sequence>
<protein>
    <submittedName>
        <fullName evidence="1">Uncharacterized protein</fullName>
    </submittedName>
</protein>
<keyword evidence="2" id="KW-1185">Reference proteome</keyword>
<dbReference type="EMBL" id="VIGI01000011">
    <property type="protein sequence ID" value="KAB8294248.1"/>
    <property type="molecule type" value="Genomic_DNA"/>
</dbReference>
<organism evidence="1 2">
    <name type="scientific">Monilinia laxa</name>
    <name type="common">Brown rot fungus</name>
    <name type="synonym">Sclerotinia laxa</name>
    <dbReference type="NCBI Taxonomy" id="61186"/>
    <lineage>
        <taxon>Eukaryota</taxon>
        <taxon>Fungi</taxon>
        <taxon>Dikarya</taxon>
        <taxon>Ascomycota</taxon>
        <taxon>Pezizomycotina</taxon>
        <taxon>Leotiomycetes</taxon>
        <taxon>Helotiales</taxon>
        <taxon>Sclerotiniaceae</taxon>
        <taxon>Monilinia</taxon>
    </lineage>
</organism>
<evidence type="ECO:0000313" key="1">
    <source>
        <dbReference type="EMBL" id="KAB8294248.1"/>
    </source>
</evidence>
<evidence type="ECO:0000313" key="2">
    <source>
        <dbReference type="Proteomes" id="UP000326757"/>
    </source>
</evidence>
<proteinExistence type="predicted"/>